<organism evidence="1">
    <name type="scientific">mine drainage metagenome</name>
    <dbReference type="NCBI Taxonomy" id="410659"/>
    <lineage>
        <taxon>unclassified sequences</taxon>
        <taxon>metagenomes</taxon>
        <taxon>ecological metagenomes</taxon>
    </lineage>
</organism>
<name>E6QTG0_9ZZZZ</name>
<gene>
    <name evidence="1" type="ORF">CARN7_1314</name>
</gene>
<accession>E6QTG0</accession>
<protein>
    <submittedName>
        <fullName evidence="1">Uncharacterized protein</fullName>
    </submittedName>
</protein>
<comment type="caution">
    <text evidence="1">The sequence shown here is derived from an EMBL/GenBank/DDBJ whole genome shotgun (WGS) entry which is preliminary data.</text>
</comment>
<evidence type="ECO:0000313" key="1">
    <source>
        <dbReference type="EMBL" id="CBI10532.1"/>
    </source>
</evidence>
<proteinExistence type="predicted"/>
<reference evidence="1" key="1">
    <citation type="submission" date="2009-10" db="EMBL/GenBank/DDBJ databases">
        <title>Diversity of trophic interactions inside an arsenic-rich microbial ecosystem.</title>
        <authorList>
            <person name="Bertin P.N."/>
            <person name="Heinrich-Salmeron A."/>
            <person name="Pelletier E."/>
            <person name="Goulhen-Chollet F."/>
            <person name="Arsene-Ploetze F."/>
            <person name="Gallien S."/>
            <person name="Calteau A."/>
            <person name="Vallenet D."/>
            <person name="Casiot C."/>
            <person name="Chane-Woon-Ming B."/>
            <person name="Giloteaux L."/>
            <person name="Barakat M."/>
            <person name="Bonnefoy V."/>
            <person name="Bruneel O."/>
            <person name="Chandler M."/>
            <person name="Cleiss J."/>
            <person name="Duran R."/>
            <person name="Elbaz-Poulichet F."/>
            <person name="Fonknechten N."/>
            <person name="Lauga B."/>
            <person name="Mornico D."/>
            <person name="Ortet P."/>
            <person name="Schaeffer C."/>
            <person name="Siguier P."/>
            <person name="Alexander Thil Smith A."/>
            <person name="Van Dorsselaer A."/>
            <person name="Weissenbach J."/>
            <person name="Medigue C."/>
            <person name="Le Paslier D."/>
        </authorList>
    </citation>
    <scope>NUCLEOTIDE SEQUENCE</scope>
</reference>
<dbReference type="EMBL" id="CABR01000088">
    <property type="protein sequence ID" value="CBI10532.1"/>
    <property type="molecule type" value="Genomic_DNA"/>
</dbReference>
<dbReference type="AlphaFoldDB" id="E6QTG0"/>
<sequence>MKHRVFRFYGYFLRPSQNRKFWSDQSCLYVMETYNKKQESHTKSEKIVSNEVTGLQAGGY</sequence>